<feature type="non-terminal residue" evidence="1">
    <location>
        <position position="1"/>
    </location>
</feature>
<evidence type="ECO:0000313" key="1">
    <source>
        <dbReference type="EMBL" id="CDW30868.1"/>
    </source>
</evidence>
<accession>A0A0K2TY16</accession>
<organism evidence="1">
    <name type="scientific">Lepeophtheirus salmonis</name>
    <name type="common">Salmon louse</name>
    <name type="synonym">Caligus salmonis</name>
    <dbReference type="NCBI Taxonomy" id="72036"/>
    <lineage>
        <taxon>Eukaryota</taxon>
        <taxon>Metazoa</taxon>
        <taxon>Ecdysozoa</taxon>
        <taxon>Arthropoda</taxon>
        <taxon>Crustacea</taxon>
        <taxon>Multicrustacea</taxon>
        <taxon>Hexanauplia</taxon>
        <taxon>Copepoda</taxon>
        <taxon>Siphonostomatoida</taxon>
        <taxon>Caligidae</taxon>
        <taxon>Lepeophtheirus</taxon>
    </lineage>
</organism>
<dbReference type="AlphaFoldDB" id="A0A0K2TY16"/>
<sequence length="70" mass="8022">ACVSSSNHSGIIQKFNWTQWHLILSTLKRNPVISASVFVSSWRHQEKSVPLLHCYSVAFLNPFLEHAPYL</sequence>
<proteinExistence type="predicted"/>
<dbReference type="EMBL" id="HACA01013507">
    <property type="protein sequence ID" value="CDW30868.1"/>
    <property type="molecule type" value="Transcribed_RNA"/>
</dbReference>
<protein>
    <submittedName>
        <fullName evidence="1">Uncharacterized protein</fullName>
    </submittedName>
</protein>
<name>A0A0K2TY16_LEPSM</name>
<reference evidence="1" key="1">
    <citation type="submission" date="2014-05" db="EMBL/GenBank/DDBJ databases">
        <authorList>
            <person name="Chronopoulou M."/>
        </authorList>
    </citation>
    <scope>NUCLEOTIDE SEQUENCE</scope>
    <source>
        <tissue evidence="1">Whole organism</tissue>
    </source>
</reference>